<evidence type="ECO:0000313" key="3">
    <source>
        <dbReference type="Proteomes" id="UP000824890"/>
    </source>
</evidence>
<reference evidence="2 3" key="1">
    <citation type="submission" date="2021-05" db="EMBL/GenBank/DDBJ databases">
        <title>Genome Assembly of Synthetic Allotetraploid Brassica napus Reveals Homoeologous Exchanges between Subgenomes.</title>
        <authorList>
            <person name="Davis J.T."/>
        </authorList>
    </citation>
    <scope>NUCLEOTIDE SEQUENCE [LARGE SCALE GENOMIC DNA]</scope>
    <source>
        <strain evidence="3">cv. Da-Ae</strain>
        <tissue evidence="2">Seedling</tissue>
    </source>
</reference>
<protein>
    <recommendedName>
        <fullName evidence="4">Secreted protein</fullName>
    </recommendedName>
</protein>
<feature type="signal peptide" evidence="1">
    <location>
        <begin position="1"/>
        <end position="20"/>
    </location>
</feature>
<name>A0ABQ8EH43_BRANA</name>
<evidence type="ECO:0000256" key="1">
    <source>
        <dbReference type="SAM" id="SignalP"/>
    </source>
</evidence>
<gene>
    <name evidence="2" type="ORF">HID58_000629</name>
</gene>
<feature type="chain" id="PRO_5047088992" description="Secreted protein" evidence="1">
    <location>
        <begin position="21"/>
        <end position="88"/>
    </location>
</feature>
<keyword evidence="3" id="KW-1185">Reference proteome</keyword>
<evidence type="ECO:0008006" key="4">
    <source>
        <dbReference type="Google" id="ProtNLM"/>
    </source>
</evidence>
<accession>A0ABQ8EH43</accession>
<dbReference type="Proteomes" id="UP000824890">
    <property type="component" value="Unassembled WGS sequence"/>
</dbReference>
<evidence type="ECO:0000313" key="2">
    <source>
        <dbReference type="EMBL" id="KAH0940992.1"/>
    </source>
</evidence>
<organism evidence="2 3">
    <name type="scientific">Brassica napus</name>
    <name type="common">Rape</name>
    <dbReference type="NCBI Taxonomy" id="3708"/>
    <lineage>
        <taxon>Eukaryota</taxon>
        <taxon>Viridiplantae</taxon>
        <taxon>Streptophyta</taxon>
        <taxon>Embryophyta</taxon>
        <taxon>Tracheophyta</taxon>
        <taxon>Spermatophyta</taxon>
        <taxon>Magnoliopsida</taxon>
        <taxon>eudicotyledons</taxon>
        <taxon>Gunneridae</taxon>
        <taxon>Pentapetalae</taxon>
        <taxon>rosids</taxon>
        <taxon>malvids</taxon>
        <taxon>Brassicales</taxon>
        <taxon>Brassicaceae</taxon>
        <taxon>Brassiceae</taxon>
        <taxon>Brassica</taxon>
    </lineage>
</organism>
<sequence length="88" mass="9573">MAGPLRCWLSLLLRVELVAGSVRRSLAGGREEDGPPEVLRICVGNVSSKYCTSTSCRRPESEFATPLRRRGTLTFDGGVSLCNADMRS</sequence>
<keyword evidence="1" id="KW-0732">Signal</keyword>
<proteinExistence type="predicted"/>
<dbReference type="EMBL" id="JAGKQM010000001">
    <property type="protein sequence ID" value="KAH0940992.1"/>
    <property type="molecule type" value="Genomic_DNA"/>
</dbReference>
<comment type="caution">
    <text evidence="2">The sequence shown here is derived from an EMBL/GenBank/DDBJ whole genome shotgun (WGS) entry which is preliminary data.</text>
</comment>